<dbReference type="SFLD" id="SFLDS00029">
    <property type="entry name" value="Radical_SAM"/>
    <property type="match status" value="1"/>
</dbReference>
<dbReference type="PANTHER" id="PTHR43273:SF8">
    <property type="entry name" value="RADICAL SAM DOMAIN PROTEIN"/>
    <property type="match status" value="1"/>
</dbReference>
<dbReference type="NCBIfam" id="TIGR04269">
    <property type="entry name" value="SAM_SPASM_FxsB"/>
    <property type="match status" value="1"/>
</dbReference>
<dbReference type="PROSITE" id="PS51918">
    <property type="entry name" value="RADICAL_SAM"/>
    <property type="match status" value="1"/>
</dbReference>
<evidence type="ECO:0000256" key="1">
    <source>
        <dbReference type="ARBA" id="ARBA00022691"/>
    </source>
</evidence>
<sequence length="724" mass="80825">MTHIQELVLKIHSRCNIACDHCYMYEHADQSWRDRPVVISEETVTQIGLRLFSYTQAHRLDSIAVILHGGEPLLVGPTRLRRICEELTRILSPVTTVDLRMHTNGMLLHRRHLEVLREFGVKVGISLDGDQAANDRHRLDRRGKSSYEKVLRGIELLRSPEYRHLFQGLLCTVDVANDPLAVHDALAALEPPRIDYLLPHSTWDNPPPPGNTDSPTPYADWLLRIFDRWQEQGRPMEVRTFDSVQSTLRGGPPLTEAMGLASSDLAVVETDGTIEQADSLKTAYDGAPATGYDVFHHTFEEYVRHPGVRARQLGIEGVSEICRRCPVVESCGGGLYAHRYSTERGFDNPSVFCADLRAFVDGVAERITDRPFAPAVHDPGELRFAQEALTRELLVIMQYRTTTDAEWTAAWQLLHRLDESAQTAPAFSEMLTHSYARAALNRGLDGPPRPAWLASFLMAAAARTRTDATLAWEHPAQQLHLPTLGTVRLPKPGRIEVTAEEDGFRVRHAEGTVRVRRGDGESEHWRPLQWVENGLVIDDADPFRHCFPAPVTDPLDLDERELFGKLLTRAYEIMDDRLPGWRSDLNTLVPTTVTPLVKGAGMHLGVHAPGALGVAVDVAPEEFLLHLPLLGRRARLAALRETTELTAAGSRAGQLLDDVNEFIGAAAFQDRHESPDTEARSIASKRAREALQELAALPERELTESGTAVADQLRTEWTEMDAQT</sequence>
<protein>
    <submittedName>
        <fullName evidence="7">Radical SAM/SPASM protein FxsB, inactivated metallohydrolase extension form</fullName>
    </submittedName>
</protein>
<dbReference type="SFLD" id="SFLDG01386">
    <property type="entry name" value="main_SPASM_domain-containing"/>
    <property type="match status" value="1"/>
</dbReference>
<accession>A0AB39PE70</accession>
<dbReference type="InterPro" id="IPR013785">
    <property type="entry name" value="Aldolase_TIM"/>
</dbReference>
<name>A0AB39PE70_9ACTN</name>
<dbReference type="GO" id="GO:0016491">
    <property type="term" value="F:oxidoreductase activity"/>
    <property type="evidence" value="ECO:0007669"/>
    <property type="project" value="InterPro"/>
</dbReference>
<dbReference type="AlphaFoldDB" id="A0AB39PE70"/>
<evidence type="ECO:0000256" key="2">
    <source>
        <dbReference type="ARBA" id="ARBA00022723"/>
    </source>
</evidence>
<keyword evidence="1" id="KW-0949">S-adenosyl-L-methionine</keyword>
<dbReference type="InterPro" id="IPR007197">
    <property type="entry name" value="rSAM"/>
</dbReference>
<evidence type="ECO:0000259" key="6">
    <source>
        <dbReference type="PROSITE" id="PS51918"/>
    </source>
</evidence>
<feature type="domain" description="Radical SAM core" evidence="6">
    <location>
        <begin position="1"/>
        <end position="252"/>
    </location>
</feature>
<evidence type="ECO:0000256" key="3">
    <source>
        <dbReference type="ARBA" id="ARBA00023004"/>
    </source>
</evidence>
<dbReference type="SUPFAM" id="SSF102114">
    <property type="entry name" value="Radical SAM enzymes"/>
    <property type="match status" value="1"/>
</dbReference>
<dbReference type="PANTHER" id="PTHR43273">
    <property type="entry name" value="ANAEROBIC SULFATASE-MATURATING ENZYME HOMOLOG ASLB-RELATED"/>
    <property type="match status" value="1"/>
</dbReference>
<keyword evidence="4" id="KW-0411">Iron-sulfur</keyword>
<gene>
    <name evidence="7" type="primary">fxsB</name>
    <name evidence="7" type="ORF">AB5J56_30595</name>
</gene>
<dbReference type="InterPro" id="IPR023867">
    <property type="entry name" value="Sulphatase_maturase_rSAM"/>
</dbReference>
<dbReference type="InterPro" id="IPR058240">
    <property type="entry name" value="rSAM_sf"/>
</dbReference>
<organism evidence="7">
    <name type="scientific">Streptomyces sp. R21</name>
    <dbReference type="NCBI Taxonomy" id="3238627"/>
    <lineage>
        <taxon>Bacteria</taxon>
        <taxon>Bacillati</taxon>
        <taxon>Actinomycetota</taxon>
        <taxon>Actinomycetes</taxon>
        <taxon>Kitasatosporales</taxon>
        <taxon>Streptomycetaceae</taxon>
        <taxon>Streptomyces</taxon>
    </lineage>
</organism>
<reference evidence="7" key="1">
    <citation type="submission" date="2024-07" db="EMBL/GenBank/DDBJ databases">
        <authorList>
            <person name="Yu S.T."/>
        </authorList>
    </citation>
    <scope>NUCLEOTIDE SEQUENCE</scope>
    <source>
        <strain evidence="7">R21</strain>
    </source>
</reference>
<evidence type="ECO:0000313" key="7">
    <source>
        <dbReference type="EMBL" id="XDQ28767.1"/>
    </source>
</evidence>
<dbReference type="RefSeq" id="WP_369237130.1">
    <property type="nucleotide sequence ID" value="NZ_CP163435.1"/>
</dbReference>
<evidence type="ECO:0000256" key="4">
    <source>
        <dbReference type="ARBA" id="ARBA00023014"/>
    </source>
</evidence>
<dbReference type="Pfam" id="PF04055">
    <property type="entry name" value="Radical_SAM"/>
    <property type="match status" value="1"/>
</dbReference>
<dbReference type="GO" id="GO:0051536">
    <property type="term" value="F:iron-sulfur cluster binding"/>
    <property type="evidence" value="ECO:0007669"/>
    <property type="project" value="UniProtKB-KW"/>
</dbReference>
<dbReference type="Gene3D" id="3.20.20.70">
    <property type="entry name" value="Aldolase class I"/>
    <property type="match status" value="1"/>
</dbReference>
<dbReference type="InterPro" id="IPR026335">
    <property type="entry name" value="rSAM_SPASM_FxsB"/>
</dbReference>
<keyword evidence="2" id="KW-0479">Metal-binding</keyword>
<keyword evidence="3" id="KW-0408">Iron</keyword>
<dbReference type="GO" id="GO:0046872">
    <property type="term" value="F:metal ion binding"/>
    <property type="evidence" value="ECO:0007669"/>
    <property type="project" value="UniProtKB-KW"/>
</dbReference>
<proteinExistence type="predicted"/>
<dbReference type="SFLD" id="SFLDG01067">
    <property type="entry name" value="SPASM/twitch_domain_containing"/>
    <property type="match status" value="1"/>
</dbReference>
<dbReference type="CDD" id="cd01335">
    <property type="entry name" value="Radical_SAM"/>
    <property type="match status" value="1"/>
</dbReference>
<dbReference type="SFLD" id="SFLDG01072">
    <property type="entry name" value="dehydrogenase_like"/>
    <property type="match status" value="1"/>
</dbReference>
<dbReference type="NCBIfam" id="NF040587">
    <property type="entry name" value="rSAM_lost_HExxH"/>
    <property type="match status" value="1"/>
</dbReference>
<feature type="region of interest" description="Disordered" evidence="5">
    <location>
        <begin position="695"/>
        <end position="724"/>
    </location>
</feature>
<evidence type="ECO:0000256" key="5">
    <source>
        <dbReference type="SAM" id="MobiDB-lite"/>
    </source>
</evidence>
<dbReference type="EMBL" id="CP163435">
    <property type="protein sequence ID" value="XDQ28767.1"/>
    <property type="molecule type" value="Genomic_DNA"/>
</dbReference>